<dbReference type="Proteomes" id="UP000248863">
    <property type="component" value="Unassembled WGS sequence"/>
</dbReference>
<dbReference type="InterPro" id="IPR036866">
    <property type="entry name" value="RibonucZ/Hydroxyglut_hydro"/>
</dbReference>
<dbReference type="SMART" id="SM00849">
    <property type="entry name" value="Lactamase_B"/>
    <property type="match status" value="1"/>
</dbReference>
<keyword evidence="8" id="KW-1185">Reference proteome</keyword>
<comment type="similarity">
    <text evidence="2">Belongs to the metallo-beta-lactamase superfamily.</text>
</comment>
<comment type="cofactor">
    <cofactor evidence="1">
        <name>Zn(2+)</name>
        <dbReference type="ChEBI" id="CHEBI:29105"/>
    </cofactor>
</comment>
<dbReference type="Gene3D" id="3.60.15.10">
    <property type="entry name" value="Ribonuclease Z/Hydroxyacylglutathione hydrolase-like"/>
    <property type="match status" value="1"/>
</dbReference>
<dbReference type="PANTHER" id="PTHR42978:SF2">
    <property type="entry name" value="102 KBASES UNSTABLE REGION: FROM 1 TO 119443"/>
    <property type="match status" value="1"/>
</dbReference>
<organism evidence="7 8">
    <name type="scientific">Rhodoplanes elegans</name>
    <dbReference type="NCBI Taxonomy" id="29408"/>
    <lineage>
        <taxon>Bacteria</taxon>
        <taxon>Pseudomonadati</taxon>
        <taxon>Pseudomonadota</taxon>
        <taxon>Alphaproteobacteria</taxon>
        <taxon>Hyphomicrobiales</taxon>
        <taxon>Nitrobacteraceae</taxon>
        <taxon>Rhodoplanes</taxon>
    </lineage>
</organism>
<comment type="caution">
    <text evidence="7">The sequence shown here is derived from an EMBL/GenBank/DDBJ whole genome shotgun (WGS) entry which is preliminary data.</text>
</comment>
<dbReference type="GO" id="GO:0046872">
    <property type="term" value="F:metal ion binding"/>
    <property type="evidence" value="ECO:0007669"/>
    <property type="project" value="UniProtKB-KW"/>
</dbReference>
<keyword evidence="4" id="KW-0378">Hydrolase</keyword>
<evidence type="ECO:0000313" key="7">
    <source>
        <dbReference type="EMBL" id="RAI32019.1"/>
    </source>
</evidence>
<evidence type="ECO:0000259" key="6">
    <source>
        <dbReference type="SMART" id="SM00849"/>
    </source>
</evidence>
<dbReference type="AlphaFoldDB" id="A0A327JZU3"/>
<evidence type="ECO:0000256" key="4">
    <source>
        <dbReference type="ARBA" id="ARBA00022801"/>
    </source>
</evidence>
<name>A0A327JZU3_9BRAD</name>
<dbReference type="InterPro" id="IPR001279">
    <property type="entry name" value="Metallo-B-lactamas"/>
</dbReference>
<evidence type="ECO:0000256" key="3">
    <source>
        <dbReference type="ARBA" id="ARBA00022723"/>
    </source>
</evidence>
<evidence type="ECO:0000256" key="2">
    <source>
        <dbReference type="ARBA" id="ARBA00007749"/>
    </source>
</evidence>
<sequence>MPWMSLNVFGFGCGTLTAEFARVMEGGEGHVTMPIPAFLIEHPKGRAVFDTGLNPACQHDPAARIGEEMAAAYRIGFHPGQEISAQLEAIGRDPGKIDLLINSHFHFDHVGGNALVPNATMVVQRREWEASRDPDKAALHGYDPRDFDVGHTIRLVDGEFDVFGDGSVTCLPTPGHSPGHQSLRLRLASGDVVLAADACYFCRTLRDRRLPRHVDDRDAMLASLDRLEALERGGAKIVFGHDPAFRSLVPAPPEAMA</sequence>
<dbReference type="SUPFAM" id="SSF56281">
    <property type="entry name" value="Metallo-hydrolase/oxidoreductase"/>
    <property type="match status" value="1"/>
</dbReference>
<dbReference type="OrthoDB" id="9773738at2"/>
<proteinExistence type="inferred from homology"/>
<feature type="domain" description="Metallo-beta-lactamase" evidence="6">
    <location>
        <begin position="34"/>
        <end position="241"/>
    </location>
</feature>
<dbReference type="EMBL" id="NPEU01000457">
    <property type="protein sequence ID" value="RAI32019.1"/>
    <property type="molecule type" value="Genomic_DNA"/>
</dbReference>
<evidence type="ECO:0000313" key="8">
    <source>
        <dbReference type="Proteomes" id="UP000248863"/>
    </source>
</evidence>
<keyword evidence="5" id="KW-0862">Zinc</keyword>
<dbReference type="InterPro" id="IPR051013">
    <property type="entry name" value="MBL_superfamily_lactonases"/>
</dbReference>
<dbReference type="CDD" id="cd07729">
    <property type="entry name" value="AHL_lactonase_MBL-fold"/>
    <property type="match status" value="1"/>
</dbReference>
<reference evidence="7 8" key="1">
    <citation type="submission" date="2017-07" db="EMBL/GenBank/DDBJ databases">
        <title>Draft Genome Sequences of Select Purple Nonsulfur Bacteria.</title>
        <authorList>
            <person name="Lasarre B."/>
            <person name="Mckinlay J.B."/>
        </authorList>
    </citation>
    <scope>NUCLEOTIDE SEQUENCE [LARGE SCALE GENOMIC DNA]</scope>
    <source>
        <strain evidence="7 8">DSM 11907</strain>
    </source>
</reference>
<keyword evidence="3" id="KW-0479">Metal-binding</keyword>
<evidence type="ECO:0000256" key="1">
    <source>
        <dbReference type="ARBA" id="ARBA00001947"/>
    </source>
</evidence>
<accession>A0A327JZU3</accession>
<dbReference type="GO" id="GO:0016787">
    <property type="term" value="F:hydrolase activity"/>
    <property type="evidence" value="ECO:0007669"/>
    <property type="project" value="UniProtKB-KW"/>
</dbReference>
<dbReference type="Pfam" id="PF00753">
    <property type="entry name" value="Lactamase_B"/>
    <property type="match status" value="1"/>
</dbReference>
<gene>
    <name evidence="7" type="ORF">CH338_24885</name>
</gene>
<dbReference type="PANTHER" id="PTHR42978">
    <property type="entry name" value="QUORUM-QUENCHING LACTONASE YTNP-RELATED-RELATED"/>
    <property type="match status" value="1"/>
</dbReference>
<protein>
    <recommendedName>
        <fullName evidence="6">Metallo-beta-lactamase domain-containing protein</fullName>
    </recommendedName>
</protein>
<evidence type="ECO:0000256" key="5">
    <source>
        <dbReference type="ARBA" id="ARBA00022833"/>
    </source>
</evidence>